<dbReference type="AlphaFoldDB" id="A0A7C5Z166"/>
<organism evidence="1">
    <name type="scientific">Ignisphaera aggregans</name>
    <dbReference type="NCBI Taxonomy" id="334771"/>
    <lineage>
        <taxon>Archaea</taxon>
        <taxon>Thermoproteota</taxon>
        <taxon>Thermoprotei</taxon>
        <taxon>Desulfurococcales</taxon>
        <taxon>Desulfurococcaceae</taxon>
        <taxon>Ignisphaera</taxon>
    </lineage>
</organism>
<sequence length="74" mass="8562">MAWDQVKPNEFGIDVYDKLPYPGGMMTFAIPRSRISLSEVVESWKDLEQNFGVKFYLKTKVDVGESHDDLEYLS</sequence>
<dbReference type="SUPFAM" id="SSF51971">
    <property type="entry name" value="Nucleotide-binding domain"/>
    <property type="match status" value="1"/>
</dbReference>
<comment type="caution">
    <text evidence="1">The sequence shown here is derived from an EMBL/GenBank/DDBJ whole genome shotgun (WGS) entry which is preliminary data.</text>
</comment>
<protein>
    <submittedName>
        <fullName evidence="1">Uncharacterized protein</fullName>
    </submittedName>
</protein>
<dbReference type="EMBL" id="DRUB01000217">
    <property type="protein sequence ID" value="HHR97237.1"/>
    <property type="molecule type" value="Genomic_DNA"/>
</dbReference>
<accession>A0A7C5Z166</accession>
<reference evidence="1" key="1">
    <citation type="journal article" date="2020" name="mSystems">
        <title>Genome- and Community-Level Interaction Insights into Carbon Utilization and Element Cycling Functions of Hydrothermarchaeota in Hydrothermal Sediment.</title>
        <authorList>
            <person name="Zhou Z."/>
            <person name="Liu Y."/>
            <person name="Xu W."/>
            <person name="Pan J."/>
            <person name="Luo Z.H."/>
            <person name="Li M."/>
        </authorList>
    </citation>
    <scope>NUCLEOTIDE SEQUENCE [LARGE SCALE GENOMIC DNA]</scope>
    <source>
        <strain evidence="1">SpSt-1</strain>
    </source>
</reference>
<name>A0A7C5Z166_9CREN</name>
<evidence type="ECO:0000313" key="1">
    <source>
        <dbReference type="EMBL" id="HHR97237.1"/>
    </source>
</evidence>
<proteinExistence type="predicted"/>
<gene>
    <name evidence="1" type="ORF">ENL47_10720</name>
</gene>